<dbReference type="PANTHER" id="PTHR46175">
    <property type="entry name" value="BACTERIOOPSIN TRANSCRIPTIONAL ACTIVATOR"/>
    <property type="match status" value="1"/>
</dbReference>
<dbReference type="PANTHER" id="PTHR46175:SF4">
    <property type="entry name" value="BACTERIOOPSIN TRANSCRIPTIONAL ACTIVATOR"/>
    <property type="match status" value="1"/>
</dbReference>
<organism evidence="1 2">
    <name type="scientific">Gilvirhabdus luticola</name>
    <dbReference type="NCBI Taxonomy" id="3079858"/>
    <lineage>
        <taxon>Bacteria</taxon>
        <taxon>Pseudomonadati</taxon>
        <taxon>Bacteroidota</taxon>
        <taxon>Flavobacteriia</taxon>
        <taxon>Flavobacteriales</taxon>
        <taxon>Flavobacteriaceae</taxon>
        <taxon>Gilvirhabdus</taxon>
    </lineage>
</organism>
<accession>A0ABU3U765</accession>
<evidence type="ECO:0000313" key="2">
    <source>
        <dbReference type="Proteomes" id="UP001268651"/>
    </source>
</evidence>
<dbReference type="EMBL" id="JAWHTF010000004">
    <property type="protein sequence ID" value="MDU8886247.1"/>
    <property type="molecule type" value="Genomic_DNA"/>
</dbReference>
<dbReference type="SUPFAM" id="SSF50965">
    <property type="entry name" value="Galactose oxidase, central domain"/>
    <property type="match status" value="1"/>
</dbReference>
<dbReference type="InterPro" id="IPR011043">
    <property type="entry name" value="Gal_Oxase/kelch_b-propeller"/>
</dbReference>
<keyword evidence="2" id="KW-1185">Reference proteome</keyword>
<dbReference type="Pfam" id="PF24681">
    <property type="entry name" value="Kelch_KLHDC2_KLHL20_DRC7"/>
    <property type="match status" value="1"/>
</dbReference>
<name>A0ABU3U765_9FLAO</name>
<sequence>MLQHKKIILIICLQIPLIVSAFQEKIKENNPGKRWGHVLIYDQFRDQLVLFGGTRERGIYLNDTWIWDNKKWTKINTIGPSERGFCAATFHKDRNTIIIHGGRGNDRTTYGDTWEWDGKEWKQLDVKSGYIADHHQMVYLNDEKQILAYGGWNGKDVIGDTWFWNGKWEKSNESSPPKRASFGMAFNTSNNAVYLYGGLWVNGQYADIWKRTKGKWQPIAEPYSNSSLDHHMLIYDENRDNIIGFGGKNYRRQMQGKTFKIDNRQIETLSEEGPINRHSFGFTFASKQQMAYLYGGKKYLGDDQIALGDFWKWDGKTWNLIQ</sequence>
<reference evidence="1 2" key="1">
    <citation type="submission" date="2023-10" db="EMBL/GenBank/DDBJ databases">
        <title>Marimonas sp. nov. isolated from tidal mud flat.</title>
        <authorList>
            <person name="Jaincy N.J."/>
            <person name="Srinivasan S."/>
            <person name="Lee S.-S."/>
        </authorList>
    </citation>
    <scope>NUCLEOTIDE SEQUENCE [LARGE SCALE GENOMIC DNA]</scope>
    <source>
        <strain evidence="1 2">MJ-SS3</strain>
    </source>
</reference>
<proteinExistence type="predicted"/>
<dbReference type="RefSeq" id="WP_316662211.1">
    <property type="nucleotide sequence ID" value="NZ_JAWHTF010000004.1"/>
</dbReference>
<dbReference type="InterPro" id="IPR015915">
    <property type="entry name" value="Kelch-typ_b-propeller"/>
</dbReference>
<gene>
    <name evidence="1" type="ORF">RXV94_08750</name>
</gene>
<comment type="caution">
    <text evidence="1">The sequence shown here is derived from an EMBL/GenBank/DDBJ whole genome shotgun (WGS) entry which is preliminary data.</text>
</comment>
<dbReference type="Gene3D" id="2.120.10.80">
    <property type="entry name" value="Kelch-type beta propeller"/>
    <property type="match status" value="2"/>
</dbReference>
<dbReference type="Proteomes" id="UP001268651">
    <property type="component" value="Unassembled WGS sequence"/>
</dbReference>
<evidence type="ECO:0000313" key="1">
    <source>
        <dbReference type="EMBL" id="MDU8886247.1"/>
    </source>
</evidence>
<protein>
    <submittedName>
        <fullName evidence="1">Kelch repeat-containing protein</fullName>
    </submittedName>
</protein>